<organism evidence="2">
    <name type="scientific">Ralstonia pickettii (strain 12D)</name>
    <dbReference type="NCBI Taxonomy" id="428406"/>
    <lineage>
        <taxon>Bacteria</taxon>
        <taxon>Pseudomonadati</taxon>
        <taxon>Pseudomonadota</taxon>
        <taxon>Betaproteobacteria</taxon>
        <taxon>Burkholderiales</taxon>
        <taxon>Burkholderiaceae</taxon>
        <taxon>Ralstonia</taxon>
    </lineage>
</organism>
<sequence>MTKTIDMQTVESKQIHAIGHDAATNTLAIRFKNWKGEVTSLYHYENFSAEDFQAFKKAESIGRHFGAFIKPFDQKYPFKQIEKTPAA</sequence>
<dbReference type="STRING" id="428406.Rpic12D_2293"/>
<dbReference type="KEGG" id="rpf:Rpic12D_2293"/>
<dbReference type="AlphaFoldDB" id="C6BC83"/>
<dbReference type="Pfam" id="PF13619">
    <property type="entry name" value="KTSC"/>
    <property type="match status" value="1"/>
</dbReference>
<feature type="domain" description="KTSC" evidence="1">
    <location>
        <begin position="11"/>
        <end position="71"/>
    </location>
</feature>
<proteinExistence type="predicted"/>
<dbReference type="EMBL" id="CP001644">
    <property type="protein sequence ID" value="ACS63567.1"/>
    <property type="molecule type" value="Genomic_DNA"/>
</dbReference>
<gene>
    <name evidence="2" type="ordered locus">Rpic12D_2293</name>
</gene>
<dbReference type="HOGENOM" id="CLU_174765_0_1_4"/>
<dbReference type="InterPro" id="IPR025309">
    <property type="entry name" value="KTSC_dom"/>
</dbReference>
<name>C6BC83_RALP1</name>
<evidence type="ECO:0000259" key="1">
    <source>
        <dbReference type="Pfam" id="PF13619"/>
    </source>
</evidence>
<reference evidence="2" key="1">
    <citation type="submission" date="2009-06" db="EMBL/GenBank/DDBJ databases">
        <title>Complete sequence chromosome 1 of Ralstonia pickettii 12D.</title>
        <authorList>
            <consortium name="US DOE Joint Genome Institute"/>
            <person name="Lucas S."/>
            <person name="Copeland A."/>
            <person name="Lapidus A."/>
            <person name="Glavina del Rio T."/>
            <person name="Dalin E."/>
            <person name="Tice H."/>
            <person name="Bruce D."/>
            <person name="Goodwin L."/>
            <person name="Pitluck S."/>
            <person name="Sims D."/>
            <person name="Meincke L."/>
            <person name="Brettin T."/>
            <person name="Detter J.C."/>
            <person name="Han C."/>
            <person name="Larimer F."/>
            <person name="Land M."/>
            <person name="Hauser L."/>
            <person name="Kyrpides N."/>
            <person name="Ovchinnikova G."/>
            <person name="Marsh T."/>
            <person name="Richardson P."/>
        </authorList>
    </citation>
    <scope>NUCLEOTIDE SEQUENCE [LARGE SCALE GENOMIC DNA]</scope>
    <source>
        <strain evidence="2">12D</strain>
    </source>
</reference>
<evidence type="ECO:0000313" key="2">
    <source>
        <dbReference type="EMBL" id="ACS63567.1"/>
    </source>
</evidence>
<protein>
    <recommendedName>
        <fullName evidence="1">KTSC domain-containing protein</fullName>
    </recommendedName>
</protein>
<accession>C6BC83</accession>